<dbReference type="OrthoDB" id="9811006at2"/>
<dbReference type="PANTHER" id="PTHR34406">
    <property type="entry name" value="PROTEIN YCEI"/>
    <property type="match status" value="1"/>
</dbReference>
<dbReference type="Proteomes" id="UP000240572">
    <property type="component" value="Unassembled WGS sequence"/>
</dbReference>
<evidence type="ECO:0000313" key="2">
    <source>
        <dbReference type="EMBL" id="PSK94868.1"/>
    </source>
</evidence>
<sequence>MASTTWALDPTHSEIQFKVKHMMISTVSGEFTRFDASIETEGDDFSHAKVTFNADVNSITTKNEQRDGHLKGEDFFDAGKFPDLRFESTELQPAGDGQYTLSGNLTIKGVTRPVTLDVEHAGAIKDPYGNTRAGFEVMGKINRKDFGLTWHQLTETGGLIVSDEVRLFANVEFVKQ</sequence>
<dbReference type="InterPro" id="IPR036761">
    <property type="entry name" value="TTHA0802/YceI-like_sf"/>
</dbReference>
<gene>
    <name evidence="2" type="ORF">B0I18_1011031</name>
</gene>
<dbReference type="PANTHER" id="PTHR34406:SF1">
    <property type="entry name" value="PROTEIN YCEI"/>
    <property type="match status" value="1"/>
</dbReference>
<dbReference type="InterPro" id="IPR007372">
    <property type="entry name" value="Lipid/polyisoprenoid-bd_YceI"/>
</dbReference>
<keyword evidence="3" id="KW-1185">Reference proteome</keyword>
<accession>A0A2P8DCB0</accession>
<dbReference type="Pfam" id="PF04264">
    <property type="entry name" value="YceI"/>
    <property type="match status" value="1"/>
</dbReference>
<organism evidence="2 3">
    <name type="scientific">Taibaiella chishuiensis</name>
    <dbReference type="NCBI Taxonomy" id="1434707"/>
    <lineage>
        <taxon>Bacteria</taxon>
        <taxon>Pseudomonadati</taxon>
        <taxon>Bacteroidota</taxon>
        <taxon>Chitinophagia</taxon>
        <taxon>Chitinophagales</taxon>
        <taxon>Chitinophagaceae</taxon>
        <taxon>Taibaiella</taxon>
    </lineage>
</organism>
<dbReference type="Gene3D" id="2.40.128.110">
    <property type="entry name" value="Lipid/polyisoprenoid-binding, YceI-like"/>
    <property type="match status" value="1"/>
</dbReference>
<dbReference type="SMART" id="SM00867">
    <property type="entry name" value="YceI"/>
    <property type="match status" value="1"/>
</dbReference>
<name>A0A2P8DCB0_9BACT</name>
<dbReference type="EMBL" id="PYGD01000001">
    <property type="protein sequence ID" value="PSK94868.1"/>
    <property type="molecule type" value="Genomic_DNA"/>
</dbReference>
<dbReference type="RefSeq" id="WP_106521553.1">
    <property type="nucleotide sequence ID" value="NZ_PYGD01000001.1"/>
</dbReference>
<protein>
    <submittedName>
        <fullName evidence="2">Polyisoprenoid-binding protein YceI</fullName>
    </submittedName>
</protein>
<comment type="caution">
    <text evidence="2">The sequence shown here is derived from an EMBL/GenBank/DDBJ whole genome shotgun (WGS) entry which is preliminary data.</text>
</comment>
<dbReference type="AlphaFoldDB" id="A0A2P8DCB0"/>
<reference evidence="2 3" key="1">
    <citation type="submission" date="2018-03" db="EMBL/GenBank/DDBJ databases">
        <title>Genomic Encyclopedia of Type Strains, Phase III (KMG-III): the genomes of soil and plant-associated and newly described type strains.</title>
        <authorList>
            <person name="Whitman W."/>
        </authorList>
    </citation>
    <scope>NUCLEOTIDE SEQUENCE [LARGE SCALE GENOMIC DNA]</scope>
    <source>
        <strain evidence="2 3">CGMCC 1.12700</strain>
    </source>
</reference>
<proteinExistence type="predicted"/>
<dbReference type="SUPFAM" id="SSF101874">
    <property type="entry name" value="YceI-like"/>
    <property type="match status" value="1"/>
</dbReference>
<evidence type="ECO:0000313" key="3">
    <source>
        <dbReference type="Proteomes" id="UP000240572"/>
    </source>
</evidence>
<feature type="domain" description="Lipid/polyisoprenoid-binding YceI-like" evidence="1">
    <location>
        <begin position="5"/>
        <end position="174"/>
    </location>
</feature>
<evidence type="ECO:0000259" key="1">
    <source>
        <dbReference type="SMART" id="SM00867"/>
    </source>
</evidence>